<comment type="caution">
    <text evidence="1">The sequence shown here is derived from an EMBL/GenBank/DDBJ whole genome shotgun (WGS) entry which is preliminary data.</text>
</comment>
<accession>A0ABP8CD12</accession>
<name>A0ABP8CD12_9ACTN</name>
<evidence type="ECO:0000313" key="2">
    <source>
        <dbReference type="Proteomes" id="UP001501710"/>
    </source>
</evidence>
<dbReference type="Proteomes" id="UP001501710">
    <property type="component" value="Unassembled WGS sequence"/>
</dbReference>
<proteinExistence type="predicted"/>
<evidence type="ECO:0000313" key="1">
    <source>
        <dbReference type="EMBL" id="GAA4237569.1"/>
    </source>
</evidence>
<dbReference type="EMBL" id="BAABAS010000018">
    <property type="protein sequence ID" value="GAA4237569.1"/>
    <property type="molecule type" value="Genomic_DNA"/>
</dbReference>
<keyword evidence="2" id="KW-1185">Reference proteome</keyword>
<organism evidence="1 2">
    <name type="scientific">Actinomadura meridiana</name>
    <dbReference type="NCBI Taxonomy" id="559626"/>
    <lineage>
        <taxon>Bacteria</taxon>
        <taxon>Bacillati</taxon>
        <taxon>Actinomycetota</taxon>
        <taxon>Actinomycetes</taxon>
        <taxon>Streptosporangiales</taxon>
        <taxon>Thermomonosporaceae</taxon>
        <taxon>Actinomadura</taxon>
    </lineage>
</organism>
<reference evidence="2" key="1">
    <citation type="journal article" date="2019" name="Int. J. Syst. Evol. Microbiol.">
        <title>The Global Catalogue of Microorganisms (GCM) 10K type strain sequencing project: providing services to taxonomists for standard genome sequencing and annotation.</title>
        <authorList>
            <consortium name="The Broad Institute Genomics Platform"/>
            <consortium name="The Broad Institute Genome Sequencing Center for Infectious Disease"/>
            <person name="Wu L."/>
            <person name="Ma J."/>
        </authorList>
    </citation>
    <scope>NUCLEOTIDE SEQUENCE [LARGE SCALE GENOMIC DNA]</scope>
    <source>
        <strain evidence="2">JCM 17440</strain>
    </source>
</reference>
<protein>
    <submittedName>
        <fullName evidence="1">Uncharacterized protein</fullName>
    </submittedName>
</protein>
<gene>
    <name evidence="1" type="ORF">GCM10022254_49950</name>
</gene>
<sequence>MALVAMAVTVVVVVPALVARVVLMAGRMVAGRPESRADAAAVRMGLGADLVAAVEHHIDGTDPAKRMPLPLIRRAEGLRRRLG</sequence>